<evidence type="ECO:0000256" key="9">
    <source>
        <dbReference type="ARBA" id="ARBA00022827"/>
    </source>
</evidence>
<dbReference type="GO" id="GO:0005886">
    <property type="term" value="C:plasma membrane"/>
    <property type="evidence" value="ECO:0007669"/>
    <property type="project" value="TreeGrafter"/>
</dbReference>
<feature type="domain" description="Acyl-CoA oxidase/dehydrogenase middle" evidence="29">
    <location>
        <begin position="161"/>
        <end position="270"/>
    </location>
</feature>
<dbReference type="SUPFAM" id="SSF47203">
    <property type="entry name" value="Acyl-CoA dehydrogenase C-terminal domain-like"/>
    <property type="match status" value="1"/>
</dbReference>
<dbReference type="SUPFAM" id="SSF56645">
    <property type="entry name" value="Acyl-CoA dehydrogenase NM domain-like"/>
    <property type="match status" value="1"/>
</dbReference>
<keyword evidence="10" id="KW-0276">Fatty acid metabolism</keyword>
<dbReference type="FunFam" id="2.40.110.20:FF:000001">
    <property type="entry name" value="Acyl-CoA dehydrogenase AidB"/>
    <property type="match status" value="1"/>
</dbReference>
<comment type="catalytic activity">
    <reaction evidence="18">
        <text>butanoyl-CoA + oxidized [electron-transfer flavoprotein] + H(+) = (2E)-butenoyl-CoA + reduced [electron-transfer flavoprotein]</text>
        <dbReference type="Rhea" id="RHEA:24004"/>
        <dbReference type="Rhea" id="RHEA-COMP:10685"/>
        <dbReference type="Rhea" id="RHEA-COMP:10686"/>
        <dbReference type="ChEBI" id="CHEBI:15378"/>
        <dbReference type="ChEBI" id="CHEBI:57332"/>
        <dbReference type="ChEBI" id="CHEBI:57371"/>
        <dbReference type="ChEBI" id="CHEBI:57692"/>
        <dbReference type="ChEBI" id="CHEBI:58307"/>
    </reaction>
</comment>
<evidence type="ECO:0000256" key="6">
    <source>
        <dbReference type="ARBA" id="ARBA00012040"/>
    </source>
</evidence>
<keyword evidence="8 27" id="KW-0285">Flavoprotein</keyword>
<dbReference type="InterPro" id="IPR025878">
    <property type="entry name" value="Acyl-CoA_dh-like_C_dom"/>
</dbReference>
<evidence type="ECO:0000256" key="22">
    <source>
        <dbReference type="ARBA" id="ARBA00054301"/>
    </source>
</evidence>
<comment type="catalytic activity">
    <reaction evidence="13">
        <text>a medium-chain 2,3-saturated fatty acyl-CoA + oxidized [electron-transfer flavoprotein] + H(+) = a medium-chain (2E)-enoyl-CoA + reduced [electron-transfer flavoprotein]</text>
        <dbReference type="Rhea" id="RHEA:14477"/>
        <dbReference type="Rhea" id="RHEA-COMP:10685"/>
        <dbReference type="Rhea" id="RHEA-COMP:10686"/>
        <dbReference type="ChEBI" id="CHEBI:15378"/>
        <dbReference type="ChEBI" id="CHEBI:57692"/>
        <dbReference type="ChEBI" id="CHEBI:58307"/>
        <dbReference type="ChEBI" id="CHEBI:83723"/>
        <dbReference type="ChEBI" id="CHEBI:83726"/>
        <dbReference type="EC" id="1.3.8.7"/>
    </reaction>
</comment>
<accession>A0A1X1URT6</accession>
<dbReference type="Proteomes" id="UP000194000">
    <property type="component" value="Unassembled WGS sequence"/>
</dbReference>
<evidence type="ECO:0000256" key="23">
    <source>
        <dbReference type="ARBA" id="ARBA00069359"/>
    </source>
</evidence>
<dbReference type="Gene3D" id="1.20.140.10">
    <property type="entry name" value="Butyryl-CoA Dehydrogenase, subunit A, domain 3"/>
    <property type="match status" value="1"/>
</dbReference>
<dbReference type="PANTHER" id="PTHR42803">
    <property type="entry name" value="ACYL-COA DEHYDROGENASE"/>
    <property type="match status" value="1"/>
</dbReference>
<comment type="catalytic activity">
    <reaction evidence="20">
        <text>octadecanoyl-CoA + oxidized [electron-transfer flavoprotein] + H(+) = (2E)-octadecenoyl-CoA + reduced [electron-transfer flavoprotein]</text>
        <dbReference type="Rhea" id="RHEA:47240"/>
        <dbReference type="Rhea" id="RHEA-COMP:10685"/>
        <dbReference type="Rhea" id="RHEA-COMP:10686"/>
        <dbReference type="ChEBI" id="CHEBI:15378"/>
        <dbReference type="ChEBI" id="CHEBI:57394"/>
        <dbReference type="ChEBI" id="CHEBI:57692"/>
        <dbReference type="ChEBI" id="CHEBI:58307"/>
        <dbReference type="ChEBI" id="CHEBI:71412"/>
    </reaction>
</comment>
<dbReference type="PROSITE" id="PS00072">
    <property type="entry name" value="ACYL_COA_DH_1"/>
    <property type="match status" value="1"/>
</dbReference>
<sequence>MGHYRSNVRDLEFNLFEVLGLDAVLDSGAYGDLDTATVREILREVARLSEGPIADSFVDADRNPPRFLPDEHTIAVPDSVRPAVAAFKDAGWWRIGMSEVIGGMPAPAPLVWAVNEMMICANPAIQWYSTPVMSQVLALVGTEQQKRWARIGLERGWTGTMALTEPDAGSDVGAGRTKAIPQPDGTWHIEGVKRFISGGDVGDTAENLFHLVLARPEGAGPGTKGLSLFYVPKYLFDPDTLDLRERNGVFATALEDKMGIKASPTCELTFGATGIPAVGYLAGDVHDGIAQMFKAIQYARMMVGVKSIGTLSTAYLHALDYAQQRVQGPDLTQFTDKTAPRVPITRHPDVRRSLMLQKSYAEGLRALYMYAASYYDEFGVAPLAGVDADLAARVYDLLLPIIKGVGSEKSYQWINESLQTLGGSGFLKDYPIEQYLRDTRIDSLYEGTTAIQSLDFVFRKIARDQGVAFAHLGEQIAAFIDNIAGDRLKAERALLAAALSDVQAMTGTITTYLLAAQRNPMELYKIGLVSVAFLHAVGDLLVGWRLLVQADVAAAALDAGADDSFYRGKLAAASFFAKTILPTISATRVVVENVDTELMDVADDAF</sequence>
<comment type="caution">
    <text evidence="31">The sequence shown here is derived from an EMBL/GenBank/DDBJ whole genome shotgun (WGS) entry which is preliminary data.</text>
</comment>
<comment type="catalytic activity">
    <reaction evidence="19">
        <text>decanoyl-CoA + oxidized [electron-transfer flavoprotein] + H(+) = (2E)-decenoyl-CoA + reduced [electron-transfer flavoprotein]</text>
        <dbReference type="Rhea" id="RHEA:48176"/>
        <dbReference type="Rhea" id="RHEA-COMP:10685"/>
        <dbReference type="Rhea" id="RHEA-COMP:10686"/>
        <dbReference type="ChEBI" id="CHEBI:15378"/>
        <dbReference type="ChEBI" id="CHEBI:57692"/>
        <dbReference type="ChEBI" id="CHEBI:58307"/>
        <dbReference type="ChEBI" id="CHEBI:61406"/>
        <dbReference type="ChEBI" id="CHEBI:61430"/>
    </reaction>
</comment>
<protein>
    <recommendedName>
        <fullName evidence="23">Broad-specificity linear acyl-CoA dehydrogenase FadE5</fullName>
        <ecNumber evidence="7">1.3.8.1</ecNumber>
        <ecNumber evidence="5">1.3.8.7</ecNumber>
        <ecNumber evidence="6">1.3.8.8</ecNumber>
    </recommendedName>
    <alternativeName>
        <fullName evidence="25">Long-chain-acyl-CoA dehydrogenase</fullName>
    </alternativeName>
    <alternativeName>
        <fullName evidence="26">Medium-chain-acyl-CoA dehydrogenase</fullName>
    </alternativeName>
    <alternativeName>
        <fullName evidence="24">Short-chain-acyl-CoA dehydrogenase</fullName>
    </alternativeName>
</protein>
<keyword evidence="9 27" id="KW-0274">FAD</keyword>
<evidence type="ECO:0000256" key="4">
    <source>
        <dbReference type="ARBA" id="ARBA00011738"/>
    </source>
</evidence>
<comment type="similarity">
    <text evidence="3 27">Belongs to the acyl-CoA dehydrogenase family.</text>
</comment>
<reference evidence="31 32" key="1">
    <citation type="submission" date="2016-01" db="EMBL/GenBank/DDBJ databases">
        <title>The new phylogeny of the genus Mycobacterium.</title>
        <authorList>
            <person name="Tarcisio F."/>
            <person name="Conor M."/>
            <person name="Antonella G."/>
            <person name="Elisabetta G."/>
            <person name="Giulia F.S."/>
            <person name="Sara T."/>
            <person name="Anna F."/>
            <person name="Clotilde B."/>
            <person name="Roberto B."/>
            <person name="Veronica D.S."/>
            <person name="Fabio R."/>
            <person name="Monica P."/>
            <person name="Olivier J."/>
            <person name="Enrico T."/>
            <person name="Nicola S."/>
        </authorList>
    </citation>
    <scope>NUCLEOTIDE SEQUENCE [LARGE SCALE GENOMIC DNA]</scope>
    <source>
        <strain evidence="31 32">DSM 45731</strain>
    </source>
</reference>
<evidence type="ECO:0000259" key="29">
    <source>
        <dbReference type="Pfam" id="PF02770"/>
    </source>
</evidence>
<keyword evidence="32" id="KW-1185">Reference proteome</keyword>
<evidence type="ECO:0000256" key="13">
    <source>
        <dbReference type="ARBA" id="ARBA00047882"/>
    </source>
</evidence>
<comment type="pathway">
    <text evidence="2">Lipid metabolism; fatty acid metabolism.</text>
</comment>
<keyword evidence="11 27" id="KW-0560">Oxidoreductase</keyword>
<organism evidence="31 32">
    <name type="scientific">Mycobacterium fragae</name>
    <dbReference type="NCBI Taxonomy" id="1260918"/>
    <lineage>
        <taxon>Bacteria</taxon>
        <taxon>Bacillati</taxon>
        <taxon>Actinomycetota</taxon>
        <taxon>Actinomycetes</taxon>
        <taxon>Mycobacteriales</taxon>
        <taxon>Mycobacteriaceae</taxon>
        <taxon>Mycobacterium</taxon>
    </lineage>
</organism>
<feature type="domain" description="Acetyl-CoA dehydrogenase-like C-terminal" evidence="30">
    <location>
        <begin position="474"/>
        <end position="601"/>
    </location>
</feature>
<dbReference type="Gene3D" id="2.40.110.20">
    <property type="match status" value="1"/>
</dbReference>
<evidence type="ECO:0000256" key="7">
    <source>
        <dbReference type="ARBA" id="ARBA00012046"/>
    </source>
</evidence>
<dbReference type="Pfam" id="PF02770">
    <property type="entry name" value="Acyl-CoA_dh_M"/>
    <property type="match status" value="1"/>
</dbReference>
<evidence type="ECO:0000259" key="30">
    <source>
        <dbReference type="Pfam" id="PF12806"/>
    </source>
</evidence>
<evidence type="ECO:0000256" key="15">
    <source>
        <dbReference type="ARBA" id="ARBA00049247"/>
    </source>
</evidence>
<feature type="domain" description="Acyl-CoA dehydrogenase/oxidase C-terminal" evidence="28">
    <location>
        <begin position="287"/>
        <end position="453"/>
    </location>
</feature>
<dbReference type="OrthoDB" id="9807883at2"/>
<comment type="catalytic activity">
    <reaction evidence="21">
        <text>oxidized [electron-transfer flavoprotein] + hexadecanoyl-CoA + H(+) = (2E)-hexadecenoyl-CoA + reduced [electron-transfer flavoprotein]</text>
        <dbReference type="Rhea" id="RHEA:43448"/>
        <dbReference type="Rhea" id="RHEA-COMP:10685"/>
        <dbReference type="Rhea" id="RHEA-COMP:10686"/>
        <dbReference type="ChEBI" id="CHEBI:15378"/>
        <dbReference type="ChEBI" id="CHEBI:57379"/>
        <dbReference type="ChEBI" id="CHEBI:57692"/>
        <dbReference type="ChEBI" id="CHEBI:58307"/>
        <dbReference type="ChEBI" id="CHEBI:61526"/>
    </reaction>
</comment>
<evidence type="ECO:0000256" key="5">
    <source>
        <dbReference type="ARBA" id="ARBA00012033"/>
    </source>
</evidence>
<comment type="function">
    <text evidence="22">Acyl-CoA dehydrogenase that exhibits broad specificity for linear acyl-CoA substrates, with a preference for long-chain substrates.</text>
</comment>
<dbReference type="InterPro" id="IPR006091">
    <property type="entry name" value="Acyl-CoA_Oxase/DH_mid-dom"/>
</dbReference>
<comment type="subunit">
    <text evidence="4">Homodimer.</text>
</comment>
<evidence type="ECO:0000256" key="2">
    <source>
        <dbReference type="ARBA" id="ARBA00004872"/>
    </source>
</evidence>
<comment type="catalytic activity">
    <reaction evidence="16">
        <text>a short-chain 2,3-saturated fatty acyl-CoA + oxidized [electron-transfer flavoprotein] + H(+) = a short-chain (2E)-enoyl-CoA + reduced [electron-transfer flavoprotein]</text>
        <dbReference type="Rhea" id="RHEA:47196"/>
        <dbReference type="Rhea" id="RHEA-COMP:10685"/>
        <dbReference type="Rhea" id="RHEA-COMP:10686"/>
        <dbReference type="ChEBI" id="CHEBI:15378"/>
        <dbReference type="ChEBI" id="CHEBI:57692"/>
        <dbReference type="ChEBI" id="CHEBI:58307"/>
        <dbReference type="ChEBI" id="CHEBI:87487"/>
        <dbReference type="ChEBI" id="CHEBI:87488"/>
        <dbReference type="EC" id="1.3.8.1"/>
    </reaction>
</comment>
<evidence type="ECO:0000256" key="21">
    <source>
        <dbReference type="ARBA" id="ARBA00052387"/>
    </source>
</evidence>
<evidence type="ECO:0000256" key="25">
    <source>
        <dbReference type="ARBA" id="ARBA00077090"/>
    </source>
</evidence>
<evidence type="ECO:0000256" key="24">
    <source>
        <dbReference type="ARBA" id="ARBA00075470"/>
    </source>
</evidence>
<dbReference type="PANTHER" id="PTHR42803:SF1">
    <property type="entry name" value="BROAD-SPECIFICITY LINEAR ACYL-COA DEHYDROGENASE FADE5"/>
    <property type="match status" value="1"/>
</dbReference>
<evidence type="ECO:0000259" key="28">
    <source>
        <dbReference type="Pfam" id="PF00441"/>
    </source>
</evidence>
<dbReference type="EMBL" id="LQOW01000024">
    <property type="protein sequence ID" value="ORV59552.1"/>
    <property type="molecule type" value="Genomic_DNA"/>
</dbReference>
<comment type="catalytic activity">
    <reaction evidence="17">
        <text>dodecanoyl-CoA + oxidized [electron-transfer flavoprotein] + H(+) = (2E)-dodecenoyl-CoA + reduced [electron-transfer flavoprotein]</text>
        <dbReference type="Rhea" id="RHEA:47296"/>
        <dbReference type="Rhea" id="RHEA-COMP:10685"/>
        <dbReference type="Rhea" id="RHEA-COMP:10686"/>
        <dbReference type="ChEBI" id="CHEBI:15378"/>
        <dbReference type="ChEBI" id="CHEBI:57330"/>
        <dbReference type="ChEBI" id="CHEBI:57375"/>
        <dbReference type="ChEBI" id="CHEBI:57692"/>
        <dbReference type="ChEBI" id="CHEBI:58307"/>
    </reaction>
</comment>
<dbReference type="STRING" id="1260918.AWC06_15530"/>
<evidence type="ECO:0000256" key="19">
    <source>
        <dbReference type="ARBA" id="ARBA00050703"/>
    </source>
</evidence>
<dbReference type="RefSeq" id="WP_085197371.1">
    <property type="nucleotide sequence ID" value="NZ_JACKVI010000014.1"/>
</dbReference>
<gene>
    <name evidence="31" type="ORF">AWC06_15530</name>
</gene>
<evidence type="ECO:0000256" key="20">
    <source>
        <dbReference type="ARBA" id="ARBA00050877"/>
    </source>
</evidence>
<keyword evidence="12" id="KW-0443">Lipid metabolism</keyword>
<evidence type="ECO:0000313" key="31">
    <source>
        <dbReference type="EMBL" id="ORV59552.1"/>
    </source>
</evidence>
<evidence type="ECO:0000256" key="14">
    <source>
        <dbReference type="ARBA" id="ARBA00048375"/>
    </source>
</evidence>
<dbReference type="InterPro" id="IPR006089">
    <property type="entry name" value="Acyl-CoA_DH_CS"/>
</dbReference>
<dbReference type="FunFam" id="1.20.140.10:FF:000016">
    <property type="entry name" value="Acyl-CoA dehydrogenase FadE5"/>
    <property type="match status" value="1"/>
</dbReference>
<name>A0A1X1URT6_9MYCO</name>
<comment type="catalytic activity">
    <reaction evidence="15">
        <text>a long-chain 2,3-saturated fatty acyl-CoA + oxidized [electron-transfer flavoprotein] + H(+) = a long-chain (2E)-enoyl-CoA + reduced [electron-transfer flavoprotein]</text>
        <dbReference type="Rhea" id="RHEA:17721"/>
        <dbReference type="Rhea" id="RHEA-COMP:10685"/>
        <dbReference type="Rhea" id="RHEA-COMP:10686"/>
        <dbReference type="ChEBI" id="CHEBI:15378"/>
        <dbReference type="ChEBI" id="CHEBI:57692"/>
        <dbReference type="ChEBI" id="CHEBI:58307"/>
        <dbReference type="ChEBI" id="CHEBI:83721"/>
        <dbReference type="ChEBI" id="CHEBI:83727"/>
        <dbReference type="EC" id="1.3.8.8"/>
    </reaction>
</comment>
<dbReference type="GO" id="GO:0070991">
    <property type="term" value="F:medium-chain fatty acyl-CoA dehydrogenase activity"/>
    <property type="evidence" value="ECO:0007669"/>
    <property type="project" value="UniProtKB-EC"/>
</dbReference>
<evidence type="ECO:0000256" key="8">
    <source>
        <dbReference type="ARBA" id="ARBA00022630"/>
    </source>
</evidence>
<dbReference type="EC" id="1.3.8.8" evidence="6"/>
<evidence type="ECO:0000256" key="27">
    <source>
        <dbReference type="RuleBase" id="RU362125"/>
    </source>
</evidence>
<comment type="catalytic activity">
    <reaction evidence="14">
        <text>hexanoyl-CoA + oxidized [electron-transfer flavoprotein] + H(+) = (2E)-hexenoyl-CoA + reduced [electron-transfer flavoprotein]</text>
        <dbReference type="Rhea" id="RHEA:43464"/>
        <dbReference type="Rhea" id="RHEA-COMP:10685"/>
        <dbReference type="Rhea" id="RHEA-COMP:10686"/>
        <dbReference type="ChEBI" id="CHEBI:15378"/>
        <dbReference type="ChEBI" id="CHEBI:57692"/>
        <dbReference type="ChEBI" id="CHEBI:58307"/>
        <dbReference type="ChEBI" id="CHEBI:62077"/>
        <dbReference type="ChEBI" id="CHEBI:62620"/>
    </reaction>
</comment>
<evidence type="ECO:0000256" key="1">
    <source>
        <dbReference type="ARBA" id="ARBA00001974"/>
    </source>
</evidence>
<proteinExistence type="inferred from homology"/>
<dbReference type="EC" id="1.3.8.7" evidence="5"/>
<evidence type="ECO:0000256" key="16">
    <source>
        <dbReference type="ARBA" id="ARBA00050315"/>
    </source>
</evidence>
<dbReference type="InterPro" id="IPR009075">
    <property type="entry name" value="AcylCo_DH/oxidase_C"/>
</dbReference>
<dbReference type="GO" id="GO:0016937">
    <property type="term" value="F:short-chain fatty acyl-CoA dehydrogenase activity"/>
    <property type="evidence" value="ECO:0007669"/>
    <property type="project" value="UniProtKB-EC"/>
</dbReference>
<evidence type="ECO:0000256" key="11">
    <source>
        <dbReference type="ARBA" id="ARBA00023002"/>
    </source>
</evidence>
<dbReference type="InterPro" id="IPR036250">
    <property type="entry name" value="AcylCo_DH-like_C"/>
</dbReference>
<evidence type="ECO:0000256" key="3">
    <source>
        <dbReference type="ARBA" id="ARBA00009347"/>
    </source>
</evidence>
<evidence type="ECO:0000256" key="18">
    <source>
        <dbReference type="ARBA" id="ARBA00050695"/>
    </source>
</evidence>
<evidence type="ECO:0000256" key="26">
    <source>
        <dbReference type="ARBA" id="ARBA00077336"/>
    </source>
</evidence>
<dbReference type="Pfam" id="PF00441">
    <property type="entry name" value="Acyl-CoA_dh_1"/>
    <property type="match status" value="1"/>
</dbReference>
<dbReference type="AlphaFoldDB" id="A0A1X1URT6"/>
<dbReference type="GO" id="GO:0004466">
    <property type="term" value="F:long-chain fatty acyl-CoA dehydrogenase activity"/>
    <property type="evidence" value="ECO:0007669"/>
    <property type="project" value="UniProtKB-EC"/>
</dbReference>
<dbReference type="GO" id="GO:0006631">
    <property type="term" value="P:fatty acid metabolic process"/>
    <property type="evidence" value="ECO:0007669"/>
    <property type="project" value="UniProtKB-KW"/>
</dbReference>
<evidence type="ECO:0000313" key="32">
    <source>
        <dbReference type="Proteomes" id="UP000194000"/>
    </source>
</evidence>
<dbReference type="InterPro" id="IPR009100">
    <property type="entry name" value="AcylCoA_DH/oxidase_NM_dom_sf"/>
</dbReference>
<dbReference type="InterPro" id="IPR052166">
    <property type="entry name" value="Diverse_Acyl-CoA_DH"/>
</dbReference>
<evidence type="ECO:0000256" key="12">
    <source>
        <dbReference type="ARBA" id="ARBA00023098"/>
    </source>
</evidence>
<dbReference type="EC" id="1.3.8.1" evidence="7"/>
<comment type="cofactor">
    <cofactor evidence="1 27">
        <name>FAD</name>
        <dbReference type="ChEBI" id="CHEBI:57692"/>
    </cofactor>
</comment>
<dbReference type="Pfam" id="PF12806">
    <property type="entry name" value="Acyl-CoA_dh_C"/>
    <property type="match status" value="1"/>
</dbReference>
<evidence type="ECO:0000256" key="17">
    <source>
        <dbReference type="ARBA" id="ARBA00050336"/>
    </source>
</evidence>
<evidence type="ECO:0000256" key="10">
    <source>
        <dbReference type="ARBA" id="ARBA00022832"/>
    </source>
</evidence>